<evidence type="ECO:0000313" key="3">
    <source>
        <dbReference type="EMBL" id="KAL0634242.1"/>
    </source>
</evidence>
<dbReference type="InterPro" id="IPR003615">
    <property type="entry name" value="HNH_nuc"/>
</dbReference>
<dbReference type="Proteomes" id="UP001447188">
    <property type="component" value="Unassembled WGS sequence"/>
</dbReference>
<feature type="domain" description="DUF7881" evidence="2">
    <location>
        <begin position="9"/>
        <end position="87"/>
    </location>
</feature>
<organism evidence="3 4">
    <name type="scientific">Discina gigas</name>
    <dbReference type="NCBI Taxonomy" id="1032678"/>
    <lineage>
        <taxon>Eukaryota</taxon>
        <taxon>Fungi</taxon>
        <taxon>Dikarya</taxon>
        <taxon>Ascomycota</taxon>
        <taxon>Pezizomycotina</taxon>
        <taxon>Pezizomycetes</taxon>
        <taxon>Pezizales</taxon>
        <taxon>Discinaceae</taxon>
        <taxon>Discina</taxon>
    </lineage>
</organism>
<keyword evidence="4" id="KW-1185">Reference proteome</keyword>
<proteinExistence type="predicted"/>
<reference evidence="3 4" key="1">
    <citation type="submission" date="2024-02" db="EMBL/GenBank/DDBJ databases">
        <title>Discinaceae phylogenomics.</title>
        <authorList>
            <person name="Dirks A.C."/>
            <person name="James T.Y."/>
        </authorList>
    </citation>
    <scope>NUCLEOTIDE SEQUENCE [LARGE SCALE GENOMIC DNA]</scope>
    <source>
        <strain evidence="3 4">ACD0624</strain>
    </source>
</reference>
<sequence length="293" mass="33087">MPAANRALGRNVHIYAASDPTEVFGGLVLTNGVTKANFYSMMEVFLFFESSYVLRHEDATDAMKDVPKDEQALQPGNYYIVTDGSITVNNEAWLIRTISVASRTRVVSFRDAVRDRDRRCVITGEKALDAEYGLWEGFEAAHVFPLAHERHWREHNYGRWITIPSATESAGSINSVQNGMLLRADIHALFDSYTVSINPDDNHKIVCFRRDGKGIAGSHLDQQRFLDDPRRPVDQVLRWHFRQTVLANMRGAGEPVFETDFPPGSDMMGEIMEGPKAAERLEFEFFSRLAGVT</sequence>
<evidence type="ECO:0000259" key="1">
    <source>
        <dbReference type="Pfam" id="PF13391"/>
    </source>
</evidence>
<dbReference type="Pfam" id="PF13391">
    <property type="entry name" value="HNH_2"/>
    <property type="match status" value="1"/>
</dbReference>
<evidence type="ECO:0008006" key="5">
    <source>
        <dbReference type="Google" id="ProtNLM"/>
    </source>
</evidence>
<protein>
    <recommendedName>
        <fullName evidence="5">HNH nuclease domain-containing protein</fullName>
    </recommendedName>
</protein>
<name>A0ABR3GET7_9PEZI</name>
<evidence type="ECO:0000313" key="4">
    <source>
        <dbReference type="Proteomes" id="UP001447188"/>
    </source>
</evidence>
<comment type="caution">
    <text evidence="3">The sequence shown here is derived from an EMBL/GenBank/DDBJ whole genome shotgun (WGS) entry which is preliminary data.</text>
</comment>
<dbReference type="InterPro" id="IPR057203">
    <property type="entry name" value="DUF7881"/>
</dbReference>
<dbReference type="Pfam" id="PF25324">
    <property type="entry name" value="DUF7881"/>
    <property type="match status" value="1"/>
</dbReference>
<gene>
    <name evidence="3" type="ORF">Q9L58_006860</name>
</gene>
<accession>A0ABR3GET7</accession>
<feature type="domain" description="HNH nuclease" evidence="1">
    <location>
        <begin position="120"/>
        <end position="198"/>
    </location>
</feature>
<evidence type="ECO:0000259" key="2">
    <source>
        <dbReference type="Pfam" id="PF25324"/>
    </source>
</evidence>
<dbReference type="EMBL" id="JBBBZM010000100">
    <property type="protein sequence ID" value="KAL0634242.1"/>
    <property type="molecule type" value="Genomic_DNA"/>
</dbReference>